<name>A0A6V8H3D5_TALPI</name>
<dbReference type="Proteomes" id="UP000053095">
    <property type="component" value="Unassembled WGS sequence"/>
</dbReference>
<gene>
    <name evidence="1" type="ORF">TCE0_017r04478</name>
</gene>
<keyword evidence="2" id="KW-1185">Reference proteome</keyword>
<protein>
    <submittedName>
        <fullName evidence="1">Uncharacterized protein</fullName>
    </submittedName>
</protein>
<dbReference type="AlphaFoldDB" id="A0A6V8H3D5"/>
<dbReference type="PANTHER" id="PTHR38846:SF1">
    <property type="entry name" value="C3H1-TYPE DOMAIN-CONTAINING PROTEIN"/>
    <property type="match status" value="1"/>
</dbReference>
<dbReference type="PANTHER" id="PTHR38846">
    <property type="entry name" value="C3H1-TYPE DOMAIN-CONTAINING PROTEIN"/>
    <property type="match status" value="1"/>
</dbReference>
<sequence>MAQKSKPTTSPLKSFFDDFPDFVPDDSASISVNFASLAAHRKWKNGSKTYKRSWNKCVEMEFDKEYGTNYTRLESWQKLCAEVGIERPPSITQCKKALSKVNVNIVDLMDCRKSGLKPRLFPSLSALRKYTRETGQFFPREKAKKEGFVKVLLKHIL</sequence>
<organism evidence="1 2">
    <name type="scientific">Talaromyces pinophilus</name>
    <name type="common">Penicillium pinophilum</name>
    <dbReference type="NCBI Taxonomy" id="128442"/>
    <lineage>
        <taxon>Eukaryota</taxon>
        <taxon>Fungi</taxon>
        <taxon>Dikarya</taxon>
        <taxon>Ascomycota</taxon>
        <taxon>Pezizomycotina</taxon>
        <taxon>Eurotiomycetes</taxon>
        <taxon>Eurotiomycetidae</taxon>
        <taxon>Eurotiales</taxon>
        <taxon>Trichocomaceae</taxon>
        <taxon>Talaromyces</taxon>
        <taxon>Talaromyces sect. Talaromyces</taxon>
    </lineage>
</organism>
<evidence type="ECO:0000313" key="2">
    <source>
        <dbReference type="Proteomes" id="UP000053095"/>
    </source>
</evidence>
<reference evidence="2" key="1">
    <citation type="journal article" date="2015" name="Genome Announc.">
        <title>Draft genome sequence of Talaromyces cellulolyticus strain Y-94, a source of lignocellulosic biomass-degrading enzymes.</title>
        <authorList>
            <person name="Fujii T."/>
            <person name="Koike H."/>
            <person name="Sawayama S."/>
            <person name="Yano S."/>
            <person name="Inoue H."/>
        </authorList>
    </citation>
    <scope>NUCLEOTIDE SEQUENCE [LARGE SCALE GENOMIC DNA]</scope>
    <source>
        <strain evidence="2">Y-94</strain>
    </source>
</reference>
<dbReference type="EMBL" id="DF933813">
    <property type="protein sequence ID" value="GAM35839.1"/>
    <property type="molecule type" value="Genomic_DNA"/>
</dbReference>
<proteinExistence type="predicted"/>
<accession>A0A6V8H3D5</accession>
<comment type="caution">
    <text evidence="1">The sequence shown here is derived from an EMBL/GenBank/DDBJ whole genome shotgun (WGS) entry which is preliminary data.</text>
</comment>
<evidence type="ECO:0000313" key="1">
    <source>
        <dbReference type="EMBL" id="GAM35839.1"/>
    </source>
</evidence>